<accession>A0ABM0TU11</accession>
<dbReference type="Gene3D" id="2.170.150.80">
    <property type="entry name" value="NAC domain"/>
    <property type="match status" value="1"/>
</dbReference>
<evidence type="ECO:0000259" key="7">
    <source>
        <dbReference type="PROSITE" id="PS51005"/>
    </source>
</evidence>
<proteinExistence type="predicted"/>
<feature type="coiled-coil region" evidence="5">
    <location>
        <begin position="211"/>
        <end position="238"/>
    </location>
</feature>
<reference evidence="8" key="1">
    <citation type="journal article" date="2014" name="Nat. Commun.">
        <title>The emerging biofuel crop Camelina sativa retains a highly undifferentiated hexaploid genome structure.</title>
        <authorList>
            <person name="Kagale S."/>
            <person name="Koh C."/>
            <person name="Nixon J."/>
            <person name="Bollina V."/>
            <person name="Clarke W.E."/>
            <person name="Tuteja R."/>
            <person name="Spillane C."/>
            <person name="Robinson S.J."/>
            <person name="Links M.G."/>
            <person name="Clarke C."/>
            <person name="Higgins E.E."/>
            <person name="Huebert T."/>
            <person name="Sharpe A.G."/>
            <person name="Parkin I.A."/>
        </authorList>
    </citation>
    <scope>NUCLEOTIDE SEQUENCE [LARGE SCALE GENOMIC DNA]</scope>
    <source>
        <strain evidence="8">cv. DH55</strain>
    </source>
</reference>
<sequence>MAIPPRNKCKARSSPERQTQPTEWQTQPPPPKQNRDNPSSSSSIVDNFSSPSTKPFNFPPGYQFVPTDEELILYYLKPFLQKNKNSWLLSAPIHYVNIYESNPQQLSEQFEKGNEKEWFFISERTKQGRSLKRQKRGANGGYWNATVAAKKVNAGKGIVGYKKVLEYYVGERPNGVKTCWLMHEYSSESSSVDNEKVDYALCKIYLTPKGAKKKKADQEEENEKLKKEEEAVEHLDLHQPDQSQPHDMVYQPEYCLLPAEHQKPQTQPFPYKFPELISFEQEPVISEDFEDFFADFIKPHSLNGDEDSSSYGLFEGFDTQGMIKACTN</sequence>
<dbReference type="Pfam" id="PF02365">
    <property type="entry name" value="NAM"/>
    <property type="match status" value="1"/>
</dbReference>
<dbReference type="Proteomes" id="UP000694864">
    <property type="component" value="Chromosome 9"/>
</dbReference>
<keyword evidence="8" id="KW-1185">Reference proteome</keyword>
<dbReference type="RefSeq" id="XP_010431407.1">
    <property type="nucleotide sequence ID" value="XM_010433105.1"/>
</dbReference>
<keyword evidence="1" id="KW-0805">Transcription regulation</keyword>
<gene>
    <name evidence="9" type="primary">LOC104715721</name>
</gene>
<dbReference type="PANTHER" id="PTHR31714:SF10">
    <property type="entry name" value="F-BOX ASSOCIATED UBIQUITINATION EFFECTOR FAMILY PROTEIN-RELATED"/>
    <property type="match status" value="1"/>
</dbReference>
<evidence type="ECO:0000313" key="8">
    <source>
        <dbReference type="Proteomes" id="UP000694864"/>
    </source>
</evidence>
<evidence type="ECO:0000256" key="5">
    <source>
        <dbReference type="SAM" id="Coils"/>
    </source>
</evidence>
<feature type="compositionally biased region" description="Low complexity" evidence="6">
    <location>
        <begin position="39"/>
        <end position="52"/>
    </location>
</feature>
<dbReference type="PANTHER" id="PTHR31714">
    <property type="entry name" value="F-BOX ASSOCIATED UBIQUITINATION EFFECTOR FAMILY PROTEIN-RELATED"/>
    <property type="match status" value="1"/>
</dbReference>
<keyword evidence="2" id="KW-0238">DNA-binding</keyword>
<keyword evidence="5" id="KW-0175">Coiled coil</keyword>
<dbReference type="PROSITE" id="PS51005">
    <property type="entry name" value="NAC"/>
    <property type="match status" value="1"/>
</dbReference>
<evidence type="ECO:0000256" key="3">
    <source>
        <dbReference type="ARBA" id="ARBA00023163"/>
    </source>
</evidence>
<keyword evidence="4" id="KW-0539">Nucleus</keyword>
<evidence type="ECO:0000256" key="1">
    <source>
        <dbReference type="ARBA" id="ARBA00023015"/>
    </source>
</evidence>
<evidence type="ECO:0000256" key="2">
    <source>
        <dbReference type="ARBA" id="ARBA00023125"/>
    </source>
</evidence>
<dbReference type="InterPro" id="IPR036093">
    <property type="entry name" value="NAC_dom_sf"/>
</dbReference>
<evidence type="ECO:0000256" key="4">
    <source>
        <dbReference type="ARBA" id="ARBA00023242"/>
    </source>
</evidence>
<evidence type="ECO:0000256" key="6">
    <source>
        <dbReference type="SAM" id="MobiDB-lite"/>
    </source>
</evidence>
<dbReference type="InterPro" id="IPR003441">
    <property type="entry name" value="NAC-dom"/>
</dbReference>
<feature type="domain" description="NAC" evidence="7">
    <location>
        <begin position="58"/>
        <end position="207"/>
    </location>
</feature>
<reference evidence="9" key="2">
    <citation type="submission" date="2025-08" db="UniProtKB">
        <authorList>
            <consortium name="RefSeq"/>
        </authorList>
    </citation>
    <scope>IDENTIFICATION</scope>
    <source>
        <tissue evidence="9">Leaf</tissue>
    </source>
</reference>
<organism evidence="8 9">
    <name type="scientific">Camelina sativa</name>
    <name type="common">False flax</name>
    <name type="synonym">Myagrum sativum</name>
    <dbReference type="NCBI Taxonomy" id="90675"/>
    <lineage>
        <taxon>Eukaryota</taxon>
        <taxon>Viridiplantae</taxon>
        <taxon>Streptophyta</taxon>
        <taxon>Embryophyta</taxon>
        <taxon>Tracheophyta</taxon>
        <taxon>Spermatophyta</taxon>
        <taxon>Magnoliopsida</taxon>
        <taxon>eudicotyledons</taxon>
        <taxon>Gunneridae</taxon>
        <taxon>Pentapetalae</taxon>
        <taxon>rosids</taxon>
        <taxon>malvids</taxon>
        <taxon>Brassicales</taxon>
        <taxon>Brassicaceae</taxon>
        <taxon>Camelineae</taxon>
        <taxon>Camelina</taxon>
    </lineage>
</organism>
<dbReference type="GeneID" id="104715721"/>
<dbReference type="SUPFAM" id="SSF101941">
    <property type="entry name" value="NAC domain"/>
    <property type="match status" value="1"/>
</dbReference>
<protein>
    <submittedName>
        <fullName evidence="9">NAC transcription factor 29-like</fullName>
    </submittedName>
</protein>
<name>A0ABM0TU11_CAMSA</name>
<feature type="region of interest" description="Disordered" evidence="6">
    <location>
        <begin position="1"/>
        <end position="59"/>
    </location>
</feature>
<evidence type="ECO:0000313" key="9">
    <source>
        <dbReference type="RefSeq" id="XP_010431407.1"/>
    </source>
</evidence>
<keyword evidence="3" id="KW-0804">Transcription</keyword>